<dbReference type="OrthoDB" id="5198800at2"/>
<evidence type="ECO:0000256" key="4">
    <source>
        <dbReference type="ARBA" id="ARBA00022490"/>
    </source>
</evidence>
<evidence type="ECO:0000256" key="6">
    <source>
        <dbReference type="ARBA" id="ARBA00023054"/>
    </source>
</evidence>
<comment type="subcellular location">
    <subcellularLocation>
        <location evidence="1">Cytoplasm</location>
    </subcellularLocation>
</comment>
<dbReference type="Proteomes" id="UP000181980">
    <property type="component" value="Unassembled WGS sequence"/>
</dbReference>
<dbReference type="PANTHER" id="PTHR35794">
    <property type="entry name" value="CELL DIVISION PROTEIN DIVIVA"/>
    <property type="match status" value="1"/>
</dbReference>
<keyword evidence="7" id="KW-0131">Cell cycle</keyword>
<proteinExistence type="inferred from homology"/>
<dbReference type="Gene3D" id="6.10.250.660">
    <property type="match status" value="2"/>
</dbReference>
<keyword evidence="6" id="KW-0175">Coiled coil</keyword>
<dbReference type="InterPro" id="IPR019933">
    <property type="entry name" value="DivIVA_domain"/>
</dbReference>
<dbReference type="GO" id="GO:0005737">
    <property type="term" value="C:cytoplasm"/>
    <property type="evidence" value="ECO:0007669"/>
    <property type="project" value="UniProtKB-SubCell"/>
</dbReference>
<dbReference type="STRING" id="561176.SAMN04488561_2620"/>
<accession>A0A1H5LII2</accession>
<protein>
    <recommendedName>
        <fullName evidence="3">Cell wall synthesis protein Wag31</fullName>
    </recommendedName>
    <alternativeName>
        <fullName evidence="8">Antigen 84</fullName>
    </alternativeName>
</protein>
<dbReference type="NCBIfam" id="TIGR03544">
    <property type="entry name" value="DivI1A_domain"/>
    <property type="match status" value="2"/>
</dbReference>
<dbReference type="EMBL" id="FNUC01000003">
    <property type="protein sequence ID" value="SEE76809.1"/>
    <property type="molecule type" value="Genomic_DNA"/>
</dbReference>
<gene>
    <name evidence="9" type="ORF">SAMN04488561_2620</name>
</gene>
<evidence type="ECO:0000256" key="1">
    <source>
        <dbReference type="ARBA" id="ARBA00004496"/>
    </source>
</evidence>
<keyword evidence="10" id="KW-1185">Reference proteome</keyword>
<evidence type="ECO:0000256" key="5">
    <source>
        <dbReference type="ARBA" id="ARBA00022618"/>
    </source>
</evidence>
<evidence type="ECO:0000256" key="7">
    <source>
        <dbReference type="ARBA" id="ARBA00023306"/>
    </source>
</evidence>
<sequence length="262" mass="28214">MAKPRFTVVARGYDRAQVDAHCTRIEATLAGTAGTLAITAAEAVNPTFAIVLRGYDHHEVEAWVRARAELLPGAGAPAPSASVVQPPGQVPGARFLVVRLREGYDIGEVDAFVERIRNGAGSLTADEVNAVQFTTVRLRAGYDMQAVDEYLDAVAAQVRPAAPSTAPESTTTDWREAVNARYELLKVAERPAGDRFRTVRLGEGYDLGEVDTFVDHVRATLATSLTAAEVRAAEFTTVRLREGYDMQTVDEWLAAVAAATRG</sequence>
<keyword evidence="4" id="KW-0963">Cytoplasm</keyword>
<organism evidence="9 10">
    <name type="scientific">Jiangella alba</name>
    <dbReference type="NCBI Taxonomy" id="561176"/>
    <lineage>
        <taxon>Bacteria</taxon>
        <taxon>Bacillati</taxon>
        <taxon>Actinomycetota</taxon>
        <taxon>Actinomycetes</taxon>
        <taxon>Jiangellales</taxon>
        <taxon>Jiangellaceae</taxon>
        <taxon>Jiangella</taxon>
    </lineage>
</organism>
<evidence type="ECO:0000256" key="2">
    <source>
        <dbReference type="ARBA" id="ARBA00009008"/>
    </source>
</evidence>
<evidence type="ECO:0000256" key="8">
    <source>
        <dbReference type="ARBA" id="ARBA00031737"/>
    </source>
</evidence>
<evidence type="ECO:0000256" key="3">
    <source>
        <dbReference type="ARBA" id="ARBA00018787"/>
    </source>
</evidence>
<dbReference type="RefSeq" id="WP_069114991.1">
    <property type="nucleotide sequence ID" value="NZ_FNUC01000003.1"/>
</dbReference>
<dbReference type="InterPro" id="IPR007793">
    <property type="entry name" value="DivIVA_fam"/>
</dbReference>
<name>A0A1H5LII2_9ACTN</name>
<comment type="similarity">
    <text evidence="2">Belongs to the DivIVA family.</text>
</comment>
<dbReference type="AlphaFoldDB" id="A0A1H5LII2"/>
<dbReference type="PANTHER" id="PTHR35794:SF2">
    <property type="entry name" value="CELL DIVISION PROTEIN DIVIVA"/>
    <property type="match status" value="1"/>
</dbReference>
<dbReference type="GO" id="GO:0051301">
    <property type="term" value="P:cell division"/>
    <property type="evidence" value="ECO:0007669"/>
    <property type="project" value="UniProtKB-KW"/>
</dbReference>
<reference evidence="10" key="1">
    <citation type="submission" date="2016-10" db="EMBL/GenBank/DDBJ databases">
        <authorList>
            <person name="Varghese N."/>
            <person name="Submissions S."/>
        </authorList>
    </citation>
    <scope>NUCLEOTIDE SEQUENCE [LARGE SCALE GENOMIC DNA]</scope>
    <source>
        <strain evidence="10">DSM 45237</strain>
    </source>
</reference>
<keyword evidence="5" id="KW-0132">Cell division</keyword>
<evidence type="ECO:0000313" key="9">
    <source>
        <dbReference type="EMBL" id="SEE76809.1"/>
    </source>
</evidence>
<evidence type="ECO:0000313" key="10">
    <source>
        <dbReference type="Proteomes" id="UP000181980"/>
    </source>
</evidence>